<organism evidence="2 3">
    <name type="scientific">Aureobasidium pullulans</name>
    <name type="common">Black yeast</name>
    <name type="synonym">Pullularia pullulans</name>
    <dbReference type="NCBI Taxonomy" id="5580"/>
    <lineage>
        <taxon>Eukaryota</taxon>
        <taxon>Fungi</taxon>
        <taxon>Dikarya</taxon>
        <taxon>Ascomycota</taxon>
        <taxon>Pezizomycotina</taxon>
        <taxon>Dothideomycetes</taxon>
        <taxon>Dothideomycetidae</taxon>
        <taxon>Dothideales</taxon>
        <taxon>Saccotheciaceae</taxon>
        <taxon>Aureobasidium</taxon>
    </lineage>
</organism>
<name>A0A4S8V654_AURPU</name>
<dbReference type="AlphaFoldDB" id="A0A4S8V654"/>
<evidence type="ECO:0000259" key="1">
    <source>
        <dbReference type="PROSITE" id="PS50181"/>
    </source>
</evidence>
<reference evidence="2 3" key="1">
    <citation type="submission" date="2018-10" db="EMBL/GenBank/DDBJ databases">
        <title>Fifty Aureobasidium pullulans genomes reveal a recombining polyextremotolerant generalist.</title>
        <authorList>
            <person name="Gostincar C."/>
            <person name="Turk M."/>
            <person name="Zajc J."/>
            <person name="Gunde-Cimerman N."/>
        </authorList>
    </citation>
    <scope>NUCLEOTIDE SEQUENCE [LARGE SCALE GENOMIC DNA]</scope>
    <source>
        <strain evidence="2 3">EXF-11318</strain>
    </source>
</reference>
<dbReference type="Pfam" id="PF12937">
    <property type="entry name" value="F-box-like"/>
    <property type="match status" value="1"/>
</dbReference>
<proteinExistence type="predicted"/>
<dbReference type="EMBL" id="QZAJ01000742">
    <property type="protein sequence ID" value="THW06725.1"/>
    <property type="molecule type" value="Genomic_DNA"/>
</dbReference>
<evidence type="ECO:0000313" key="2">
    <source>
        <dbReference type="EMBL" id="THW06725.1"/>
    </source>
</evidence>
<dbReference type="SUPFAM" id="SSF81383">
    <property type="entry name" value="F-box domain"/>
    <property type="match status" value="1"/>
</dbReference>
<dbReference type="CDD" id="cd09917">
    <property type="entry name" value="F-box_SF"/>
    <property type="match status" value="1"/>
</dbReference>
<accession>A0A4S8V654</accession>
<feature type="domain" description="F-box" evidence="1">
    <location>
        <begin position="110"/>
        <end position="159"/>
    </location>
</feature>
<sequence>MLWLKESCSETKRVEIWCESEEEGTTDDLRDVISASDNNINKQHALKLVRVKSHMDLRAKLQQSLHQNTALKMKYAESLTRRNGLEEDLDESKKSLRGLQTFINRKGLMATTIKDLPSEVLEMIANNLDHKDLAPCRLASKSLSEAANNRFAKVFFSRRFHVASSYSVEALVDITAHPFFGKHVTAVIMDGVRMTKHRSKDCPILWMNALDEEEEAYKTAPALRDDSEEESTSFLDNAFVRSGQCQSLLQRVFENINGHGNSVEVGVGDCTYDNRVRSFGRKALLNGKVLYTYFMAETLRFTLAAAEAADCSIHKLHVDIQGEAGQDYPQKSVRLEKAVSEFLIQNTSSPNKFNISAVTYNSDYPWMEEDDTQSLVNYDGDEGLLELKNTRLGSEKDSLYGHIRLVENITHLYLPRMSIIELRVKNSDVHSLPYFITDILGNGNSIKTLTDIRLEGVTLRDSPRSWKPIMQSLASMPSLQKCLLHELQTVVEISGDDWYSISFPRDEEACLLEGENMRDNLQEIGRASAQGTKDLLKDIQEQSIDLLEQKVLLMRFNHIACADGIKIIVPNIQTQGSDV</sequence>
<dbReference type="InterPro" id="IPR001810">
    <property type="entry name" value="F-box_dom"/>
</dbReference>
<protein>
    <recommendedName>
        <fullName evidence="1">F-box domain-containing protein</fullName>
    </recommendedName>
</protein>
<comment type="caution">
    <text evidence="2">The sequence shown here is derived from an EMBL/GenBank/DDBJ whole genome shotgun (WGS) entry which is preliminary data.</text>
</comment>
<dbReference type="PROSITE" id="PS50181">
    <property type="entry name" value="FBOX"/>
    <property type="match status" value="1"/>
</dbReference>
<dbReference type="InterPro" id="IPR036047">
    <property type="entry name" value="F-box-like_dom_sf"/>
</dbReference>
<dbReference type="Proteomes" id="UP000308014">
    <property type="component" value="Unassembled WGS sequence"/>
</dbReference>
<gene>
    <name evidence="2" type="ORF">D6D24_09846</name>
</gene>
<evidence type="ECO:0000313" key="3">
    <source>
        <dbReference type="Proteomes" id="UP000308014"/>
    </source>
</evidence>